<evidence type="ECO:0000256" key="3">
    <source>
        <dbReference type="SAM" id="Phobius"/>
    </source>
</evidence>
<dbReference type="Pfam" id="PF09350">
    <property type="entry name" value="DJC28_CD"/>
    <property type="match status" value="1"/>
</dbReference>
<feature type="domain" description="ABC1 atypical kinase-like" evidence="4">
    <location>
        <begin position="770"/>
        <end position="927"/>
    </location>
</feature>
<accession>A0AAF0YJC6</accession>
<feature type="region of interest" description="Disordered" evidence="2">
    <location>
        <begin position="126"/>
        <end position="178"/>
    </location>
</feature>
<feature type="compositionally biased region" description="Low complexity" evidence="2">
    <location>
        <begin position="29"/>
        <end position="47"/>
    </location>
</feature>
<dbReference type="PANTHER" id="PTHR45890">
    <property type="entry name" value="AARF DOMAIN CONTAINING KINASE 2 (PREDICTED)"/>
    <property type="match status" value="1"/>
</dbReference>
<keyword evidence="3" id="KW-0472">Membrane</keyword>
<comment type="similarity">
    <text evidence="1">Belongs to the protein kinase superfamily. ADCK protein kinase family.</text>
</comment>
<organism evidence="6 7">
    <name type="scientific">Vanrija pseudolonga</name>
    <dbReference type="NCBI Taxonomy" id="143232"/>
    <lineage>
        <taxon>Eukaryota</taxon>
        <taxon>Fungi</taxon>
        <taxon>Dikarya</taxon>
        <taxon>Basidiomycota</taxon>
        <taxon>Agaricomycotina</taxon>
        <taxon>Tremellomycetes</taxon>
        <taxon>Trichosporonales</taxon>
        <taxon>Trichosporonaceae</taxon>
        <taxon>Vanrija</taxon>
    </lineage>
</organism>
<protein>
    <submittedName>
        <fullName evidence="6">ABC1 family protein, mitochondrial</fullName>
    </submittedName>
</protein>
<gene>
    <name evidence="6" type="primary">YPL109C</name>
    <name evidence="6" type="ORF">LOC62_06G008142</name>
</gene>
<reference evidence="6" key="1">
    <citation type="submission" date="2023-10" db="EMBL/GenBank/DDBJ databases">
        <authorList>
            <person name="Noh H."/>
        </authorList>
    </citation>
    <scope>NUCLEOTIDE SEQUENCE</scope>
    <source>
        <strain evidence="6">DUCC4014</strain>
    </source>
</reference>
<dbReference type="InterPro" id="IPR011009">
    <property type="entry name" value="Kinase-like_dom_sf"/>
</dbReference>
<dbReference type="InterPro" id="IPR044095">
    <property type="entry name" value="ADCK2_dom"/>
</dbReference>
<sequence length="1180" mass="132126">MLPMRHRTLAAVARQLARRANHTSPQPPASAASGAQSQDQQATSAAAEPQPITGSAKLFLDAIEEESNKATSSRAHLIHTQGPIWTGDESTHDAVLRMLVDAYKPLRTGEGIKHDASEKRIHDWMKNYNPELPSPTGQPQSPPPPSLSQLLSTDGSPHRTTIPPHLHRPWHATYTGDNQVFEGPKVKYGEMMENQRSDPDALENLMELKLPLDPNGTQKAKARSTQHKIKLQGRLGRAREGALDYRLGISDGDLTDIGVENDEVEKFSGNRQIRGSSALGAARGGASGMKAWAGLVEDRIQRAQSTGFFDNVKGRGAALQYDPEMKNPHLETGEVFMNRIVKRQGALPPWIEIQQVADADIRGFRSLLLETYTRHLVRDILSKNSIDLLPPLRAIPGRDEVWEAQHRKFHEENIKQINNQLRRMNAQAPSPSRRSLMSLENELNRVRGDVLRDNVWKELHEKVAEIRAIDARGPRRRNSKLLDAFNNVNNGGNNFVQRLGASAGSSSGGWGNGPDATMPHHNPNAGGGMGLLVFAGVGIGAVVYYKTQEPTRNDAPEPEPVVELIPVHEEEEEVQDRFVASSVSEAHFSPIHFIRTHIIEPILTVVRFLHLALLFGPVILTSPMLLVGSTKPRRQGPNSAPPEDNWGAVWWYGFLVAQMERAGPSFIKLGQWAASRTDLFPAALCEKMSKLHSSNNPHPFKHTKKVIETAFGLSFDDIFEEFERTPIGCGAIAQVYRAKLRPEILTNTRSEAEQLVEEMELQSGDRRIVTEVAIKVLHPRVRRLIRRDIAIMSVFANIINAFPGMEWISLPEEVHVFGDMMNQQLDLRVESSNLEKFIANFRYRGNSVTFPQPIHLGRNGTERAKQARRDVLIEEYEDALPLKYFLKNGGGPFDEKIANIGLDAFLKMLLLDNWTHGDLHPGNIMVRFVLPDTTDLLQPLLKRFQRAPEVVPPIPTESISETLLVHELRDIADDKEKWLDRLEELDKEGYTPQLVFIDAGLVTSLDATNRRNFLDLFQAVAEFDGYKTGMLMVERCRHPELAIDVETFALKMQHLILSIKSKTFSLAKIKISDILTDVLSAVRTHHVKLEGDFVNTVISILLLEGIGRQLDPDMDLFKSALPILRQVGRQMSTREAVTSVGTGSIWAMFKLWVWAEARSVAGEGRALDEWIKYDYLSPNI</sequence>
<dbReference type="GeneID" id="87811309"/>
<dbReference type="RefSeq" id="XP_062630649.1">
    <property type="nucleotide sequence ID" value="XM_062774665.1"/>
</dbReference>
<feature type="region of interest" description="Disordered" evidence="2">
    <location>
        <begin position="214"/>
        <end position="233"/>
    </location>
</feature>
<evidence type="ECO:0000256" key="2">
    <source>
        <dbReference type="SAM" id="MobiDB-lite"/>
    </source>
</evidence>
<dbReference type="InterPro" id="IPR004147">
    <property type="entry name" value="ABC1_dom"/>
</dbReference>
<dbReference type="GO" id="GO:0005739">
    <property type="term" value="C:mitochondrion"/>
    <property type="evidence" value="ECO:0007669"/>
    <property type="project" value="TreeGrafter"/>
</dbReference>
<evidence type="ECO:0000313" key="6">
    <source>
        <dbReference type="EMBL" id="WOO84623.1"/>
    </source>
</evidence>
<feature type="region of interest" description="Disordered" evidence="2">
    <location>
        <begin position="16"/>
        <end position="52"/>
    </location>
</feature>
<feature type="domain" description="ABC1 atypical kinase-like" evidence="4">
    <location>
        <begin position="690"/>
        <end position="741"/>
    </location>
</feature>
<name>A0AAF0YJC6_9TREE</name>
<feature type="transmembrane region" description="Helical" evidence="3">
    <location>
        <begin position="608"/>
        <end position="627"/>
    </location>
</feature>
<dbReference type="PANTHER" id="PTHR45890:SF1">
    <property type="entry name" value="AARF DOMAIN CONTAINING KINASE 2"/>
    <property type="match status" value="1"/>
</dbReference>
<evidence type="ECO:0000256" key="1">
    <source>
        <dbReference type="ARBA" id="ARBA00009670"/>
    </source>
</evidence>
<evidence type="ECO:0000259" key="5">
    <source>
        <dbReference type="Pfam" id="PF09350"/>
    </source>
</evidence>
<evidence type="ECO:0000259" key="4">
    <source>
        <dbReference type="Pfam" id="PF03109"/>
    </source>
</evidence>
<dbReference type="SUPFAM" id="SSF56112">
    <property type="entry name" value="Protein kinase-like (PK-like)"/>
    <property type="match status" value="1"/>
</dbReference>
<evidence type="ECO:0000313" key="7">
    <source>
        <dbReference type="Proteomes" id="UP000827549"/>
    </source>
</evidence>
<keyword evidence="3" id="KW-0812">Transmembrane</keyword>
<feature type="compositionally biased region" description="Basic residues" evidence="2">
    <location>
        <begin position="220"/>
        <end position="231"/>
    </location>
</feature>
<dbReference type="AlphaFoldDB" id="A0AAF0YJC6"/>
<dbReference type="CDD" id="cd13971">
    <property type="entry name" value="ADCK2-like"/>
    <property type="match status" value="1"/>
</dbReference>
<feature type="domain" description="DnaJ homologue subfamily C member 28 conserved" evidence="5">
    <location>
        <begin position="295"/>
        <end position="363"/>
    </location>
</feature>
<dbReference type="EMBL" id="CP086719">
    <property type="protein sequence ID" value="WOO84623.1"/>
    <property type="molecule type" value="Genomic_DNA"/>
</dbReference>
<dbReference type="InterPro" id="IPR052402">
    <property type="entry name" value="ADCK_kinase"/>
</dbReference>
<dbReference type="InterPro" id="IPR018961">
    <property type="entry name" value="DnaJ_homolog_subfam-C_membr-28"/>
</dbReference>
<keyword evidence="3" id="KW-1133">Transmembrane helix</keyword>
<dbReference type="Proteomes" id="UP000827549">
    <property type="component" value="Chromosome 6"/>
</dbReference>
<proteinExistence type="inferred from homology"/>
<dbReference type="Pfam" id="PF03109">
    <property type="entry name" value="ABC1"/>
    <property type="match status" value="2"/>
</dbReference>
<keyword evidence="7" id="KW-1185">Reference proteome</keyword>